<evidence type="ECO:0000313" key="2">
    <source>
        <dbReference type="EnsemblMetazoa" id="Aqu2.1.15037_001"/>
    </source>
</evidence>
<reference evidence="2" key="1">
    <citation type="submission" date="2017-05" db="UniProtKB">
        <authorList>
            <consortium name="EnsemblMetazoa"/>
        </authorList>
    </citation>
    <scope>IDENTIFICATION</scope>
</reference>
<dbReference type="InParanoid" id="A0A1X7TJK2"/>
<dbReference type="OrthoDB" id="5986829at2759"/>
<accession>A0A1X7TJK2</accession>
<proteinExistence type="predicted"/>
<feature type="region of interest" description="Disordered" evidence="1">
    <location>
        <begin position="88"/>
        <end position="114"/>
    </location>
</feature>
<protein>
    <submittedName>
        <fullName evidence="2">Uncharacterized protein</fullName>
    </submittedName>
</protein>
<sequence>MASSSFGIGNSGFTVMLKRNGRSSELNVSQVNTENLRRVFQVDPEEAWLQDDFDGSAYFPNDEGSFEGLRQFQTLVVMGVAMTAPTPRYQQQSPVSSLGSLPSSSSSLSSSSTPLVPFRCVIGNKGQVSFKNRQSYPHLAGK</sequence>
<name>A0A1X7TJK2_AMPQE</name>
<dbReference type="AlphaFoldDB" id="A0A1X7TJK2"/>
<dbReference type="EnsemblMetazoa" id="Aqu2.1.15037_001">
    <property type="protein sequence ID" value="Aqu2.1.15037_001"/>
    <property type="gene ID" value="Aqu2.1.15037"/>
</dbReference>
<evidence type="ECO:0000256" key="1">
    <source>
        <dbReference type="SAM" id="MobiDB-lite"/>
    </source>
</evidence>
<feature type="compositionally biased region" description="Low complexity" evidence="1">
    <location>
        <begin position="93"/>
        <end position="114"/>
    </location>
</feature>
<organism evidence="2">
    <name type="scientific">Amphimedon queenslandica</name>
    <name type="common">Sponge</name>
    <dbReference type="NCBI Taxonomy" id="400682"/>
    <lineage>
        <taxon>Eukaryota</taxon>
        <taxon>Metazoa</taxon>
        <taxon>Porifera</taxon>
        <taxon>Demospongiae</taxon>
        <taxon>Heteroscleromorpha</taxon>
        <taxon>Haplosclerida</taxon>
        <taxon>Niphatidae</taxon>
        <taxon>Amphimedon</taxon>
    </lineage>
</organism>